<dbReference type="InParanoid" id="A0A251SS76"/>
<dbReference type="Proteomes" id="UP000215914">
    <property type="component" value="Chromosome 13"/>
</dbReference>
<name>A0A251SS76_HELAN</name>
<gene>
    <name evidence="2" type="ORF">HannXRQ_Chr13g0401721</name>
</gene>
<keyword evidence="1" id="KW-1133">Transmembrane helix</keyword>
<evidence type="ECO:0000313" key="2">
    <source>
        <dbReference type="EMBL" id="OTG01403.1"/>
    </source>
</evidence>
<accession>A0A251SS76</accession>
<dbReference type="AlphaFoldDB" id="A0A251SS76"/>
<keyword evidence="3" id="KW-1185">Reference proteome</keyword>
<feature type="transmembrane region" description="Helical" evidence="1">
    <location>
        <begin position="53"/>
        <end position="75"/>
    </location>
</feature>
<keyword evidence="1" id="KW-0812">Transmembrane</keyword>
<dbReference type="EMBL" id="CM007902">
    <property type="protein sequence ID" value="OTG01403.1"/>
    <property type="molecule type" value="Genomic_DNA"/>
</dbReference>
<organism evidence="2 3">
    <name type="scientific">Helianthus annuus</name>
    <name type="common">Common sunflower</name>
    <dbReference type="NCBI Taxonomy" id="4232"/>
    <lineage>
        <taxon>Eukaryota</taxon>
        <taxon>Viridiplantae</taxon>
        <taxon>Streptophyta</taxon>
        <taxon>Embryophyta</taxon>
        <taxon>Tracheophyta</taxon>
        <taxon>Spermatophyta</taxon>
        <taxon>Magnoliopsida</taxon>
        <taxon>eudicotyledons</taxon>
        <taxon>Gunneridae</taxon>
        <taxon>Pentapetalae</taxon>
        <taxon>asterids</taxon>
        <taxon>campanulids</taxon>
        <taxon>Asterales</taxon>
        <taxon>Asteraceae</taxon>
        <taxon>Asteroideae</taxon>
        <taxon>Heliantheae alliance</taxon>
        <taxon>Heliantheae</taxon>
        <taxon>Helianthus</taxon>
    </lineage>
</organism>
<keyword evidence="1" id="KW-0472">Membrane</keyword>
<protein>
    <submittedName>
        <fullName evidence="2">Uncharacterized protein</fullName>
    </submittedName>
</protein>
<feature type="transmembrane region" description="Helical" evidence="1">
    <location>
        <begin position="87"/>
        <end position="104"/>
    </location>
</feature>
<evidence type="ECO:0000256" key="1">
    <source>
        <dbReference type="SAM" id="Phobius"/>
    </source>
</evidence>
<sequence>MEPSKSYMYLLGGIRLGLNLYLAQVLRVIDWPLLSINKSLASLGCLKSVEQCFIFLAIRLWIFYFPFVILGYYFIPDCNIFNFCFRCAYKLCGLTMMISITSLYPHRAHR</sequence>
<feature type="transmembrane region" description="Helical" evidence="1">
    <location>
        <begin position="7"/>
        <end position="29"/>
    </location>
</feature>
<evidence type="ECO:0000313" key="3">
    <source>
        <dbReference type="Proteomes" id="UP000215914"/>
    </source>
</evidence>
<proteinExistence type="predicted"/>
<reference evidence="3" key="1">
    <citation type="journal article" date="2017" name="Nature">
        <title>The sunflower genome provides insights into oil metabolism, flowering and Asterid evolution.</title>
        <authorList>
            <person name="Badouin H."/>
            <person name="Gouzy J."/>
            <person name="Grassa C.J."/>
            <person name="Murat F."/>
            <person name="Staton S.E."/>
            <person name="Cottret L."/>
            <person name="Lelandais-Briere C."/>
            <person name="Owens G.L."/>
            <person name="Carrere S."/>
            <person name="Mayjonade B."/>
            <person name="Legrand L."/>
            <person name="Gill N."/>
            <person name="Kane N.C."/>
            <person name="Bowers J.E."/>
            <person name="Hubner S."/>
            <person name="Bellec A."/>
            <person name="Berard A."/>
            <person name="Berges H."/>
            <person name="Blanchet N."/>
            <person name="Boniface M.C."/>
            <person name="Brunel D."/>
            <person name="Catrice O."/>
            <person name="Chaidir N."/>
            <person name="Claudel C."/>
            <person name="Donnadieu C."/>
            <person name="Faraut T."/>
            <person name="Fievet G."/>
            <person name="Helmstetter N."/>
            <person name="King M."/>
            <person name="Knapp S.J."/>
            <person name="Lai Z."/>
            <person name="Le Paslier M.C."/>
            <person name="Lippi Y."/>
            <person name="Lorenzon L."/>
            <person name="Mandel J.R."/>
            <person name="Marage G."/>
            <person name="Marchand G."/>
            <person name="Marquand E."/>
            <person name="Bret-Mestries E."/>
            <person name="Morien E."/>
            <person name="Nambeesan S."/>
            <person name="Nguyen T."/>
            <person name="Pegot-Espagnet P."/>
            <person name="Pouilly N."/>
            <person name="Raftis F."/>
            <person name="Sallet E."/>
            <person name="Schiex T."/>
            <person name="Thomas J."/>
            <person name="Vandecasteele C."/>
            <person name="Vares D."/>
            <person name="Vear F."/>
            <person name="Vautrin S."/>
            <person name="Crespi M."/>
            <person name="Mangin B."/>
            <person name="Burke J.M."/>
            <person name="Salse J."/>
            <person name="Munos S."/>
            <person name="Vincourt P."/>
            <person name="Rieseberg L.H."/>
            <person name="Langlade N.B."/>
        </authorList>
    </citation>
    <scope>NUCLEOTIDE SEQUENCE [LARGE SCALE GENOMIC DNA]</scope>
    <source>
        <strain evidence="3">cv. SF193</strain>
    </source>
</reference>